<feature type="domain" description="Integrase catalytic" evidence="2">
    <location>
        <begin position="11"/>
        <end position="55"/>
    </location>
</feature>
<accession>A0A2I0SMV8</accession>
<evidence type="ECO:0000313" key="4">
    <source>
        <dbReference type="Proteomes" id="UP000236178"/>
    </source>
</evidence>
<name>A0A2I0SMV8_9ACTN</name>
<evidence type="ECO:0000259" key="2">
    <source>
        <dbReference type="Pfam" id="PF13333"/>
    </source>
</evidence>
<evidence type="ECO:0000256" key="1">
    <source>
        <dbReference type="SAM" id="MobiDB-lite"/>
    </source>
</evidence>
<comment type="caution">
    <text evidence="3">The sequence shown here is derived from an EMBL/GenBank/DDBJ whole genome shotgun (WGS) entry which is preliminary data.</text>
</comment>
<dbReference type="Pfam" id="PF13333">
    <property type="entry name" value="rve_2"/>
    <property type="match status" value="1"/>
</dbReference>
<organism evidence="3 4">
    <name type="scientific">Streptomyces populi</name>
    <dbReference type="NCBI Taxonomy" id="2058924"/>
    <lineage>
        <taxon>Bacteria</taxon>
        <taxon>Bacillati</taxon>
        <taxon>Actinomycetota</taxon>
        <taxon>Actinomycetes</taxon>
        <taxon>Kitasatosporales</taxon>
        <taxon>Streptomycetaceae</taxon>
        <taxon>Streptomyces</taxon>
    </lineage>
</organism>
<dbReference type="OrthoDB" id="3215922at2"/>
<keyword evidence="4" id="KW-1185">Reference proteome</keyword>
<protein>
    <recommendedName>
        <fullName evidence="2">Integrase catalytic domain-containing protein</fullName>
    </recommendedName>
</protein>
<gene>
    <name evidence="3" type="ORF">CW362_20175</name>
</gene>
<dbReference type="AlphaFoldDB" id="A0A2I0SMV8"/>
<dbReference type="InterPro" id="IPR001584">
    <property type="entry name" value="Integrase_cat-core"/>
</dbReference>
<feature type="region of interest" description="Disordered" evidence="1">
    <location>
        <begin position="45"/>
        <end position="75"/>
    </location>
</feature>
<evidence type="ECO:0000313" key="3">
    <source>
        <dbReference type="EMBL" id="PKT71240.1"/>
    </source>
</evidence>
<sequence>MTEWFRSSTQLELLNRKRWKTRGEPADAIFEFIEIFCNRQRRHSALGRRTPTEYEPLSENDTIPAAGQPPSLEPK</sequence>
<dbReference type="Proteomes" id="UP000236178">
    <property type="component" value="Unassembled WGS sequence"/>
</dbReference>
<dbReference type="EMBL" id="PJOS01000037">
    <property type="protein sequence ID" value="PKT71240.1"/>
    <property type="molecule type" value="Genomic_DNA"/>
</dbReference>
<proteinExistence type="predicted"/>
<reference evidence="3 4" key="1">
    <citation type="submission" date="2017-12" db="EMBL/GenBank/DDBJ databases">
        <title>Streptomyces populusis sp. nov., a novel endophytic actinobacterium isolated from stems of Populus adenopoda Maxim.</title>
        <authorList>
            <person name="Wang Z."/>
        </authorList>
    </citation>
    <scope>NUCLEOTIDE SEQUENCE [LARGE SCALE GENOMIC DNA]</scope>
    <source>
        <strain evidence="3 4">A249</strain>
    </source>
</reference>
<dbReference type="GO" id="GO:0015074">
    <property type="term" value="P:DNA integration"/>
    <property type="evidence" value="ECO:0007669"/>
    <property type="project" value="InterPro"/>
</dbReference>